<feature type="region of interest" description="Disordered" evidence="2">
    <location>
        <begin position="134"/>
        <end position="154"/>
    </location>
</feature>
<sequence>MAFPYRSALDPAIAACQNSKYMIYCNTVVPASHRLRFWYQYANLSLVAVALSSPFVLLLLGYVRKCWKRWRHQRNLVPVGLQNSKTRPFSVVSSLRRKPSNFNLEDSQDLVTALPSPPEEIEVFQSAPVPAKKLPAVPAPSTARNSTSTWKQSRLTSSIFRQSTSNHDPSSRPSSIFREDFRKSVRSFTIVPEDNSPSGLDLDSVQNYDLGIVPLFSGAVDYSSYTVPPSRCESSGPSLFSRKSYDPGVGRPSTQSTLVAGKHTIGLVDVQDFGVSCLLERGVEEAVRQMDILRFGKGCRGLAIRLSHDTDAELVVELLQILFDRSIEVIVMCNPDAKIWNLVDFDLIAGIIIENGCILANGHRRDFFRASRVRHLMGKCAEKRVDRPSFFVGFYDLWHIRPSAGVVRRSFKLAEFYGAAFEHAPLAEAYWESTQRRRLPLSLGAFDYLKRADTVELQKRWCEERLPNSFHKHTIGVASRLPLETVQAVVPGIHELLEPMSLPADLERIRTERPVSIDSPAWVSLAPIRFDFSPTNSGVDDLSSLGCMPLRASVTSFQYGAVLTTLKELRDLKMLRMLEEVDLPKIRNKIQASRERSKNPELLSRLVKGLTSGEICIYKGLDSAFRVPDEAAHLWGLSSKSRTLDIFVSQKAPSEIGVILHTYLAHYGVPRLDRYEEELNLEVVHDDGSSPDIPANIRLELAQSTTSELLSLLQQLRVADVQTPIFDAIRDLCSRSLIEDTSRDSWNGDCAKGFLDGSLAIEDVLQRRLEDFARRGAERLPDLDNLCLLYTTVDDLVARALFSADRETLDCLLSSLATTYDLSVGKSCHVDINADLFATIFFCVLRQAAFEDVYIEATDRCPFFLTQPDQAAVFSELWVLGSQCEIYFGLKPRALGRIIYDNYRAFLRQYPPVDLWNGKQEFTAYSFTQISELSLVEEDDAAAVTKSSRLRRAQKALTETATSFGALSIFCVPAIVDVCLLTTTGRGFFTTAFMRSEDLTAANYALIASLLITAWITGWVGSSGSMYLYSWAFDNANIFFVQRLSGGLVVTLIVGACGFIAFSAEISVRAGAVWAAYLFILSTYLNLLGVMATMHFSGSPLTSGRTVLWRTFPVLAVSPLLSTFVNGYDLAIYILTMVVFLILLLLQYWFLSRQWSTWVDRIPKMAEKDITAWYKKRLTGQREKGDVACPDEESEGQDLKETAQLVFRAEVDALKRRNVKAFGQNTDQLVAKAAKGLPFANWLVAKGKEGEPLPAAFSSTWFVQLDLAIKAQQQLVRGLKEHSAFFLFRYSKYDLGQNVGFFLMVLMDHWVGAIMSARPFRLAQDHDVRTRYSTGLCLLYFLASAIAVDMTLQKYWAKTSKLSDERLVDLSHAHAVRNKALEDRRRLWIQGCIDLATKLVFILGVTVLTLMFVVERGSDMTLFYAYIAGYSGALFSQFNRCFTTSPAGHVKSVFACAFAGLLVGILLHAIPASSAFRYSDVIALDVASVSAAVVTSLWVYRKPTADKTSLSTSSVELTPGRYHNQIRIGVAKVNAISPEGLRIKEDVKYTVSALDNTIVSRQITELLQFALDVPNNLSALEPWSSTLIRQTITMWCSGNIVISVASHQSFRARGLQDSWSISDNNKNCLHITAGFLDETELESYRDSHPQALSYFLTEIILHHVTVSIQGCTHQEAVLSEHLLHETDCTSKRIEYQLATEDGPSLRHIIRKTNAELMRHLCLYVDVDIDWQKTPESIRKAILARISGYEVDVDESILEWSRHSAVDFRVADFALNLCLQIHQISQSRLKSIGLTSTAVAPDSSTQSSIEIALQIAQKSSPILWLQVLVRGIVRTAKWVAVLTSGASEVERELWYALRGAYFHQFILRLLLAFWRVCWYMRNFWIRVFIIARRPILAKIATMAAHGASRVLCRNMITVEMPGTAITGFAYKNVHGNIQLQMYEGTLQESPENTGPKATAIYDEDNRLVSRSDMSSAGETTSTFNFGSGKGRWPLFKDISEPTRKLRCQYDKSGRIVSGHITLAQEQYTFVYHYKKYPRHNSQLLRADYRLVGSPDRSLFISWCHSSGTYSGDEVDYDAVPSEKVTRVVRNIGEKKYTTSWSYTHKSDPIISNKMVDGTTVHHLIEIPKIFEDEVQLLVKPTHLSFESDDLLIHHQPRHLRTIIKGIDTQDNLLAPLRAKLAPLDFFGISYWSRKVVFQKLPTSRVRSELWRLWMKSTELDAVTACWIDEMILREEPLLQSYWNYRNTGRLLEATQALDRNNDGIIGAIEVMSDVSQRCALLIKAADLYTMGLGKDATQITNRPDCYQDTDNRISIIFNDIGCWPDAPGGVSNCRRDLVDGLSTIRNHVIGETANDYGIPRYQIEKNVQSMKLLPLWGMDGKTANHGLIDNLLQLQVDEKLQDTEVDRDIVGVFIPLLIAFVKGARTKHPSRADLIAASNSMLSMSTYFEAHDYNKTWKSKEVELAWIESWLYPYEDDPNILDASEYFDIERPTMADFRAALDLYTCYFFIYSVQLPQDPKDCPRVFQSTHHGISSLFGMVLKYRKGSTFGLWDHAILWRESCLNISPAQCLLPIAVQSMLLAGIGLASKLAYLHVDIVLPCTSVYNPIWEAEIGTDGGRIGSQNLFHRKIDPIVNGISSMDSFEPVKKIRSTKPTVIMLSNIQFIKDIKTAVLAADVIVNEYGFKDYQLLVYGAQDRQPSYMVETSNLIQERNLTNNVFLAGFGNPKEVLKDAWVFMNSSLSEGLPLAIGEAALSGVPIVATEVGATALVLTDPDDPATRYGEVVPPNDPTALARSQITLLAMLGQWTKYTDESLAKIPVLPVEPTPADVVWITKRMHDQTPSRRKLGLLSRDVVLRSFHGNRYLREHEQMYWIQWHHARMRADVKLMAKDFSRYKFGAVPKLSFAGEDKVRLLEEGEEGRIKWQDFAKVVRKKKEKKTKKAKARMRRGARTETPSFEMTEV</sequence>
<dbReference type="Gene3D" id="3.40.50.2000">
    <property type="entry name" value="Glycogen Phosphorylase B"/>
    <property type="match status" value="1"/>
</dbReference>
<keyword evidence="1" id="KW-0808">Transferase</keyword>
<dbReference type="InterPro" id="IPR001296">
    <property type="entry name" value="Glyco_trans_1"/>
</dbReference>
<dbReference type="Pfam" id="PF00534">
    <property type="entry name" value="Glycos_transf_1"/>
    <property type="match status" value="1"/>
</dbReference>
<keyword evidence="3" id="KW-0472">Membrane</keyword>
<feature type="transmembrane region" description="Helical" evidence="3">
    <location>
        <begin position="1040"/>
        <end position="1062"/>
    </location>
</feature>
<reference evidence="5 6" key="1">
    <citation type="submission" date="2018-12" db="EMBL/GenBank/DDBJ databases">
        <title>Venturia inaequalis Genome Resource.</title>
        <authorList>
            <person name="Lichtner F.J."/>
        </authorList>
    </citation>
    <scope>NUCLEOTIDE SEQUENCE [LARGE SCALE GENOMIC DNA]</scope>
    <source>
        <strain evidence="5 6">120213</strain>
    </source>
</reference>
<feature type="transmembrane region" description="Helical" evidence="3">
    <location>
        <begin position="1450"/>
        <end position="1470"/>
    </location>
</feature>
<evidence type="ECO:0000256" key="1">
    <source>
        <dbReference type="ARBA" id="ARBA00022676"/>
    </source>
</evidence>
<dbReference type="PANTHER" id="PTHR12526">
    <property type="entry name" value="GLYCOSYLTRANSFERASE"/>
    <property type="match status" value="1"/>
</dbReference>
<feature type="transmembrane region" description="Helical" evidence="3">
    <location>
        <begin position="1420"/>
        <end position="1438"/>
    </location>
</feature>
<dbReference type="PROSITE" id="PS00018">
    <property type="entry name" value="EF_HAND_1"/>
    <property type="match status" value="1"/>
</dbReference>
<proteinExistence type="predicted"/>
<name>A0A8H3UM35_VENIN</name>
<dbReference type="Proteomes" id="UP000447873">
    <property type="component" value="Unassembled WGS sequence"/>
</dbReference>
<feature type="transmembrane region" description="Helical" evidence="3">
    <location>
        <begin position="1332"/>
        <end position="1352"/>
    </location>
</feature>
<protein>
    <recommendedName>
        <fullName evidence="4">Glycosyl transferase family 1 domain-containing protein</fullName>
    </recommendedName>
</protein>
<feature type="domain" description="Glycosyl transferase family 1" evidence="4">
    <location>
        <begin position="2643"/>
        <end position="2800"/>
    </location>
</feature>
<gene>
    <name evidence="5" type="ORF">EG328_005462</name>
</gene>
<feature type="transmembrane region" description="Helical" evidence="3">
    <location>
        <begin position="1131"/>
        <end position="1151"/>
    </location>
</feature>
<dbReference type="EMBL" id="WNWS01000291">
    <property type="protein sequence ID" value="KAE9971688.1"/>
    <property type="molecule type" value="Genomic_DNA"/>
</dbReference>
<dbReference type="InterPro" id="IPR018247">
    <property type="entry name" value="EF_Hand_1_Ca_BS"/>
</dbReference>
<evidence type="ECO:0000256" key="2">
    <source>
        <dbReference type="SAM" id="MobiDB-lite"/>
    </source>
</evidence>
<evidence type="ECO:0000256" key="3">
    <source>
        <dbReference type="SAM" id="Phobius"/>
    </source>
</evidence>
<feature type="transmembrane region" description="Helical" evidence="3">
    <location>
        <begin position="1074"/>
        <end position="1095"/>
    </location>
</feature>
<feature type="region of interest" description="Disordered" evidence="2">
    <location>
        <begin position="2934"/>
        <end position="2961"/>
    </location>
</feature>
<feature type="compositionally biased region" description="Polar residues" evidence="2">
    <location>
        <begin position="142"/>
        <end position="154"/>
    </location>
</feature>
<dbReference type="PANTHER" id="PTHR12526:SF630">
    <property type="entry name" value="GLYCOSYLTRANSFERASE"/>
    <property type="match status" value="1"/>
</dbReference>
<accession>A0A8H3UM35</accession>
<evidence type="ECO:0000313" key="6">
    <source>
        <dbReference type="Proteomes" id="UP000447873"/>
    </source>
</evidence>
<feature type="transmembrane region" description="Helical" evidence="3">
    <location>
        <begin position="961"/>
        <end position="984"/>
    </location>
</feature>
<keyword evidence="3" id="KW-1133">Transmembrane helix</keyword>
<feature type="compositionally biased region" description="Polar residues" evidence="2">
    <location>
        <begin position="2952"/>
        <end position="2961"/>
    </location>
</feature>
<feature type="transmembrane region" description="Helical" evidence="3">
    <location>
        <begin position="1299"/>
        <end position="1320"/>
    </location>
</feature>
<feature type="transmembrane region" description="Helical" evidence="3">
    <location>
        <begin position="41"/>
        <end position="63"/>
    </location>
</feature>
<dbReference type="SUPFAM" id="SSF53756">
    <property type="entry name" value="UDP-Glycosyltransferase/glycogen phosphorylase"/>
    <property type="match status" value="1"/>
</dbReference>
<evidence type="ECO:0000313" key="5">
    <source>
        <dbReference type="EMBL" id="KAE9971688.1"/>
    </source>
</evidence>
<keyword evidence="3" id="KW-0812">Transmembrane</keyword>
<feature type="transmembrane region" description="Helical" evidence="3">
    <location>
        <begin position="1387"/>
        <end position="1414"/>
    </location>
</feature>
<evidence type="ECO:0000259" key="4">
    <source>
        <dbReference type="Pfam" id="PF00534"/>
    </source>
</evidence>
<feature type="compositionally biased region" description="Basic residues" evidence="2">
    <location>
        <begin position="2934"/>
        <end position="2948"/>
    </location>
</feature>
<organism evidence="5 6">
    <name type="scientific">Venturia inaequalis</name>
    <name type="common">Apple scab fungus</name>
    <dbReference type="NCBI Taxonomy" id="5025"/>
    <lineage>
        <taxon>Eukaryota</taxon>
        <taxon>Fungi</taxon>
        <taxon>Dikarya</taxon>
        <taxon>Ascomycota</taxon>
        <taxon>Pezizomycotina</taxon>
        <taxon>Dothideomycetes</taxon>
        <taxon>Pleosporomycetidae</taxon>
        <taxon>Venturiales</taxon>
        <taxon>Venturiaceae</taxon>
        <taxon>Venturia</taxon>
    </lineage>
</organism>
<keyword evidence="1" id="KW-0328">Glycosyltransferase</keyword>
<comment type="caution">
    <text evidence="5">The sequence shown here is derived from an EMBL/GenBank/DDBJ whole genome shotgun (WGS) entry which is preliminary data.</text>
</comment>
<feature type="transmembrane region" description="Helical" evidence="3">
    <location>
        <begin position="1004"/>
        <end position="1028"/>
    </location>
</feature>